<comment type="subcellular location">
    <subcellularLocation>
        <location evidence="1">Nucleus</location>
    </subcellularLocation>
</comment>
<evidence type="ECO:0000313" key="6">
    <source>
        <dbReference type="Proteomes" id="UP000046395"/>
    </source>
</evidence>
<organism evidence="6 7">
    <name type="scientific">Trichuris muris</name>
    <name type="common">Mouse whipworm</name>
    <dbReference type="NCBI Taxonomy" id="70415"/>
    <lineage>
        <taxon>Eukaryota</taxon>
        <taxon>Metazoa</taxon>
        <taxon>Ecdysozoa</taxon>
        <taxon>Nematoda</taxon>
        <taxon>Enoplea</taxon>
        <taxon>Dorylaimia</taxon>
        <taxon>Trichinellida</taxon>
        <taxon>Trichuridae</taxon>
        <taxon>Trichuris</taxon>
    </lineage>
</organism>
<dbReference type="STRING" id="70415.A0A5S6Q009"/>
<reference evidence="6" key="2">
    <citation type="submission" date="2014-03" db="EMBL/GenBank/DDBJ databases">
        <title>The whipworm genome and dual-species transcriptomics of an intimate host-pathogen interaction.</title>
        <authorList>
            <person name="Foth B.J."/>
            <person name="Tsai I.J."/>
            <person name="Reid A.J."/>
            <person name="Bancroft A.J."/>
            <person name="Nichol S."/>
            <person name="Tracey A."/>
            <person name="Holroyd N."/>
            <person name="Cotton J.A."/>
            <person name="Stanley E.J."/>
            <person name="Zarowiecki M."/>
            <person name="Liu J.Z."/>
            <person name="Huckvale T."/>
            <person name="Cooper P.J."/>
            <person name="Grencis R.K."/>
            <person name="Berriman M."/>
        </authorList>
    </citation>
    <scope>NUCLEOTIDE SEQUENCE [LARGE SCALE GENOMIC DNA]</scope>
    <source>
        <strain evidence="6">Edinburgh</strain>
    </source>
</reference>
<evidence type="ECO:0000313" key="8">
    <source>
        <dbReference type="WBParaSite" id="TMUE_3000014333.1"/>
    </source>
</evidence>
<protein>
    <submittedName>
        <fullName evidence="7 8">FAM192A/Fyv6 N-terminal domain-containing protein</fullName>
    </submittedName>
</protein>
<keyword evidence="3" id="KW-0175">Coiled coil</keyword>
<dbReference type="PANTHER" id="PTHR13495:SF0">
    <property type="entry name" value="PSME3-INTERACTING PROTEIN"/>
    <property type="match status" value="1"/>
</dbReference>
<accession>A0A5S6Q009</accession>
<keyword evidence="2" id="KW-0539">Nucleus</keyword>
<dbReference type="AlphaFoldDB" id="A0A5S6Q009"/>
<feature type="compositionally biased region" description="Polar residues" evidence="4">
    <location>
        <begin position="208"/>
        <end position="233"/>
    </location>
</feature>
<dbReference type="Pfam" id="PF10187">
    <property type="entry name" value="FAM192A_Fyv6_N"/>
    <property type="match status" value="1"/>
</dbReference>
<reference evidence="7 8" key="3">
    <citation type="submission" date="2019-12" db="UniProtKB">
        <authorList>
            <consortium name="WormBaseParasite"/>
        </authorList>
    </citation>
    <scope>IDENTIFICATION</scope>
</reference>
<feature type="region of interest" description="Disordered" evidence="4">
    <location>
        <begin position="117"/>
        <end position="252"/>
    </location>
</feature>
<feature type="domain" description="FAM192A/Fyv6 N-terminal" evidence="5">
    <location>
        <begin position="7"/>
        <end position="108"/>
    </location>
</feature>
<feature type="region of interest" description="Disordered" evidence="4">
    <location>
        <begin position="14"/>
        <end position="44"/>
    </location>
</feature>
<evidence type="ECO:0000259" key="5">
    <source>
        <dbReference type="Pfam" id="PF10187"/>
    </source>
</evidence>
<evidence type="ECO:0000256" key="2">
    <source>
        <dbReference type="ARBA" id="ARBA00023242"/>
    </source>
</evidence>
<dbReference type="GO" id="GO:0005634">
    <property type="term" value="C:nucleus"/>
    <property type="evidence" value="ECO:0007669"/>
    <property type="project" value="UniProtKB-SubCell"/>
</dbReference>
<evidence type="ECO:0000256" key="4">
    <source>
        <dbReference type="SAM" id="MobiDB-lite"/>
    </source>
</evidence>
<dbReference type="InterPro" id="IPR019331">
    <property type="entry name" value="FAM192A/Fyv6_N"/>
</dbReference>
<dbReference type="InterPro" id="IPR039845">
    <property type="entry name" value="FAM192A"/>
</dbReference>
<evidence type="ECO:0000256" key="3">
    <source>
        <dbReference type="SAM" id="Coils"/>
    </source>
</evidence>
<evidence type="ECO:0000256" key="1">
    <source>
        <dbReference type="ARBA" id="ARBA00004123"/>
    </source>
</evidence>
<feature type="coiled-coil region" evidence="3">
    <location>
        <begin position="47"/>
        <end position="102"/>
    </location>
</feature>
<keyword evidence="6" id="KW-1185">Reference proteome</keyword>
<dbReference type="WBParaSite" id="TMUE_3000014333.1">
    <property type="protein sequence ID" value="TMUE_3000014333.1"/>
    <property type="gene ID" value="WBGene00302183"/>
</dbReference>
<dbReference type="WBParaSite" id="TMUE_0000000553.1">
    <property type="protein sequence ID" value="TMUE_0000000553.1"/>
    <property type="gene ID" value="WBGene00296493"/>
</dbReference>
<feature type="compositionally biased region" description="Polar residues" evidence="4">
    <location>
        <begin position="160"/>
        <end position="174"/>
    </location>
</feature>
<dbReference type="PANTHER" id="PTHR13495">
    <property type="entry name" value="NEFA-INTERACTING NUCLEAR PROTEIN NIP30"/>
    <property type="match status" value="1"/>
</dbReference>
<sequence length="252" mass="28077">MSEFRSFVSQFEIDQEKKRRQEEWERVRRPDQPREAPEPEVDARPLYVRLREQREKAQLEFDEAMKLQHSVRGLDDDELEFIEQVDRIRSELDRKIRSEEQAMIQAVRQAMVNPVSSASNISVAPTGAKRATSGKGQSKQATLLAGAIRRKGGVQKPVPSRSSLANEQPASSSACADDKICRGEPVQGVQAALPAHGASRRQVGTPDLQPTTEESTVQLGHSNHVNSLVNQSSRGRKRPLEPNDGATEAPKR</sequence>
<reference evidence="6" key="1">
    <citation type="submission" date="2013-11" db="EMBL/GenBank/DDBJ databases">
        <authorList>
            <person name="Aslett M."/>
        </authorList>
    </citation>
    <scope>NUCLEOTIDE SEQUENCE [LARGE SCALE GENOMIC DNA]</scope>
    <source>
        <strain evidence="6">Edinburgh</strain>
    </source>
</reference>
<dbReference type="Proteomes" id="UP000046395">
    <property type="component" value="Unassembled WGS sequence"/>
</dbReference>
<proteinExistence type="predicted"/>
<name>A0A5S6Q009_TRIMR</name>
<evidence type="ECO:0000313" key="7">
    <source>
        <dbReference type="WBParaSite" id="TMUE_0000000553.1"/>
    </source>
</evidence>